<protein>
    <recommendedName>
        <fullName evidence="5">Transmembrane protein</fullName>
    </recommendedName>
</protein>
<reference evidence="3" key="1">
    <citation type="submission" date="2022-11" db="EMBL/GenBank/DDBJ databases">
        <title>Genome Sequence of Cubamyces cubensis.</title>
        <authorList>
            <person name="Buettner E."/>
        </authorList>
    </citation>
    <scope>NUCLEOTIDE SEQUENCE</scope>
    <source>
        <strain evidence="3">MPL-01</strain>
    </source>
</reference>
<sequence>MHLTVEQVISGVLQAIALKQLTIGTFFEDLCRPLLRSILSGVGILLDKGSIASAPRHNVVDNYFQANGTIIHHHYVHEHRYPQLTLLLWAVGAIGLLVVLSAARHFFRYHHEPRTPVTDLVHGGGRFPDALRGNKMKTFVYDILQRARGKTTRNDSPSLMHMDDPSTRGYGLRLPWSTKATSLLMKSPWSAVAARTTVRERRSGSKQRSAPRVPSTTAPFTRRRAIASTTDTDPSSSEASSACEDSRFEYDIVDPCAQPIRGWFDYYDDNSPGWLLPVIEHLRTSGSRRNSLAHLSEPRDVSSPRSSFSHIASTFSSLAIHSDADACADLSHPSDLTRAGDHESTNTNGPSGGGDRDLSREPLYWNPPPSAESGQWAYPSPFAFSGMAVDANLFATGSYGAYPGSELMAPTEN</sequence>
<proteinExistence type="predicted"/>
<gene>
    <name evidence="3" type="ORF">ONZ51_g4528</name>
</gene>
<name>A0AAD7TVN7_9APHY</name>
<evidence type="ECO:0000256" key="1">
    <source>
        <dbReference type="SAM" id="MobiDB-lite"/>
    </source>
</evidence>
<keyword evidence="2" id="KW-0472">Membrane</keyword>
<evidence type="ECO:0000313" key="4">
    <source>
        <dbReference type="Proteomes" id="UP001215151"/>
    </source>
</evidence>
<feature type="compositionally biased region" description="Low complexity" evidence="1">
    <location>
        <begin position="227"/>
        <end position="241"/>
    </location>
</feature>
<dbReference type="EMBL" id="JAPEVG010000088">
    <property type="protein sequence ID" value="KAJ8486923.1"/>
    <property type="molecule type" value="Genomic_DNA"/>
</dbReference>
<keyword evidence="2" id="KW-0812">Transmembrane</keyword>
<evidence type="ECO:0000256" key="2">
    <source>
        <dbReference type="SAM" id="Phobius"/>
    </source>
</evidence>
<evidence type="ECO:0008006" key="5">
    <source>
        <dbReference type="Google" id="ProtNLM"/>
    </source>
</evidence>
<accession>A0AAD7TVN7</accession>
<feature type="region of interest" description="Disordered" evidence="1">
    <location>
        <begin position="196"/>
        <end position="241"/>
    </location>
</feature>
<dbReference type="AlphaFoldDB" id="A0AAD7TVN7"/>
<keyword evidence="2" id="KW-1133">Transmembrane helix</keyword>
<organism evidence="3 4">
    <name type="scientific">Trametes cubensis</name>
    <dbReference type="NCBI Taxonomy" id="1111947"/>
    <lineage>
        <taxon>Eukaryota</taxon>
        <taxon>Fungi</taxon>
        <taxon>Dikarya</taxon>
        <taxon>Basidiomycota</taxon>
        <taxon>Agaricomycotina</taxon>
        <taxon>Agaricomycetes</taxon>
        <taxon>Polyporales</taxon>
        <taxon>Polyporaceae</taxon>
        <taxon>Trametes</taxon>
    </lineage>
</organism>
<evidence type="ECO:0000313" key="3">
    <source>
        <dbReference type="EMBL" id="KAJ8486923.1"/>
    </source>
</evidence>
<feature type="region of interest" description="Disordered" evidence="1">
    <location>
        <begin position="331"/>
        <end position="366"/>
    </location>
</feature>
<dbReference type="Proteomes" id="UP001215151">
    <property type="component" value="Unassembled WGS sequence"/>
</dbReference>
<feature type="transmembrane region" description="Helical" evidence="2">
    <location>
        <begin position="86"/>
        <end position="107"/>
    </location>
</feature>
<comment type="caution">
    <text evidence="3">The sequence shown here is derived from an EMBL/GenBank/DDBJ whole genome shotgun (WGS) entry which is preliminary data.</text>
</comment>
<keyword evidence="4" id="KW-1185">Reference proteome</keyword>